<evidence type="ECO:0000313" key="6">
    <source>
        <dbReference type="Proteomes" id="UP001519292"/>
    </source>
</evidence>
<dbReference type="InterPro" id="IPR009057">
    <property type="entry name" value="Homeodomain-like_sf"/>
</dbReference>
<dbReference type="InterPro" id="IPR018060">
    <property type="entry name" value="HTH_AraC"/>
</dbReference>
<reference evidence="5 6" key="1">
    <citation type="submission" date="2021-03" db="EMBL/GenBank/DDBJ databases">
        <title>Genomic Encyclopedia of Type Strains, Phase IV (KMG-IV): sequencing the most valuable type-strain genomes for metagenomic binning, comparative biology and taxonomic classification.</title>
        <authorList>
            <person name="Goeker M."/>
        </authorList>
    </citation>
    <scope>NUCLEOTIDE SEQUENCE [LARGE SCALE GENOMIC DNA]</scope>
    <source>
        <strain evidence="5 6">DSM 101872</strain>
    </source>
</reference>
<feature type="domain" description="HTH araC/xylS-type" evidence="4">
    <location>
        <begin position="175"/>
        <end position="274"/>
    </location>
</feature>
<evidence type="ECO:0000256" key="1">
    <source>
        <dbReference type="ARBA" id="ARBA00023015"/>
    </source>
</evidence>
<keyword evidence="3" id="KW-0804">Transcription</keyword>
<dbReference type="PANTHER" id="PTHR43280:SF30">
    <property type="entry name" value="MMSAB OPERON REGULATORY PROTEIN"/>
    <property type="match status" value="1"/>
</dbReference>
<dbReference type="Gene3D" id="2.60.120.280">
    <property type="entry name" value="Regulatory protein AraC"/>
    <property type="match status" value="1"/>
</dbReference>
<evidence type="ECO:0000313" key="5">
    <source>
        <dbReference type="EMBL" id="MBP2057371.1"/>
    </source>
</evidence>
<dbReference type="Pfam" id="PF12833">
    <property type="entry name" value="HTH_18"/>
    <property type="match status" value="1"/>
</dbReference>
<dbReference type="InterPro" id="IPR018062">
    <property type="entry name" value="HTH_AraC-typ_CS"/>
</dbReference>
<dbReference type="SUPFAM" id="SSF46689">
    <property type="entry name" value="Homeodomain-like"/>
    <property type="match status" value="2"/>
</dbReference>
<dbReference type="EMBL" id="JAGGLU010000002">
    <property type="protein sequence ID" value="MBP2057371.1"/>
    <property type="molecule type" value="Genomic_DNA"/>
</dbReference>
<evidence type="ECO:0000256" key="2">
    <source>
        <dbReference type="ARBA" id="ARBA00023125"/>
    </source>
</evidence>
<dbReference type="PROSITE" id="PS00041">
    <property type="entry name" value="HTH_ARAC_FAMILY_1"/>
    <property type="match status" value="1"/>
</dbReference>
<dbReference type="PROSITE" id="PS01124">
    <property type="entry name" value="HTH_ARAC_FAMILY_2"/>
    <property type="match status" value="1"/>
</dbReference>
<keyword evidence="1" id="KW-0805">Transcription regulation</keyword>
<organism evidence="5 6">
    <name type="scientific">Lactobacillus colini</name>
    <dbReference type="NCBI Taxonomy" id="1819254"/>
    <lineage>
        <taxon>Bacteria</taxon>
        <taxon>Bacillati</taxon>
        <taxon>Bacillota</taxon>
        <taxon>Bacilli</taxon>
        <taxon>Lactobacillales</taxon>
        <taxon>Lactobacillaceae</taxon>
        <taxon>Lactobacillus</taxon>
    </lineage>
</organism>
<evidence type="ECO:0000256" key="3">
    <source>
        <dbReference type="ARBA" id="ARBA00023163"/>
    </source>
</evidence>
<dbReference type="SUPFAM" id="SSF51215">
    <property type="entry name" value="Regulatory protein AraC"/>
    <property type="match status" value="1"/>
</dbReference>
<dbReference type="Gene3D" id="1.10.10.60">
    <property type="entry name" value="Homeodomain-like"/>
    <property type="match status" value="2"/>
</dbReference>
<dbReference type="InterPro" id="IPR003313">
    <property type="entry name" value="AraC-bd"/>
</dbReference>
<proteinExistence type="predicted"/>
<dbReference type="InterPro" id="IPR037923">
    <property type="entry name" value="HTH-like"/>
</dbReference>
<name>A0ABS4MCJ3_9LACO</name>
<keyword evidence="2" id="KW-0238">DNA-binding</keyword>
<gene>
    <name evidence="5" type="ORF">J2Z60_000535</name>
</gene>
<dbReference type="InterPro" id="IPR020449">
    <property type="entry name" value="Tscrpt_reg_AraC-type_HTH"/>
</dbReference>
<dbReference type="Proteomes" id="UP001519292">
    <property type="component" value="Unassembled WGS sequence"/>
</dbReference>
<dbReference type="RefSeq" id="WP_209686120.1">
    <property type="nucleotide sequence ID" value="NZ_JAGGLU010000002.1"/>
</dbReference>
<dbReference type="PANTHER" id="PTHR43280">
    <property type="entry name" value="ARAC-FAMILY TRANSCRIPTIONAL REGULATOR"/>
    <property type="match status" value="1"/>
</dbReference>
<accession>A0ABS4MCJ3</accession>
<evidence type="ECO:0000259" key="4">
    <source>
        <dbReference type="PROSITE" id="PS01124"/>
    </source>
</evidence>
<sequence>MSGEYRTLSTNSLETGVVFFGKEHCLPNYFFTGNNVRENYIIHVITQGKGIFSSANHPIVNLAQGDIFILPKGVPCFYKADGQEPWSYFWLGLSGIKINTMLQQSSLGTKRYIKHAQNSNFYQSLTQLYNAVHNTHTFANDLLIESLIYQTFYYLNIEYPAHKESNKNKSDTYLNSAINYLHDNFEQHSCNINNLCHRLNVSRSYLYSLFKKEFNLSPQQYLTKIRMEEAKNKLNQSNLSIQQVSQSVGYTDEFTFSKAFKRYSGFSPKAYRQLEN</sequence>
<dbReference type="PRINTS" id="PR00032">
    <property type="entry name" value="HTHARAC"/>
</dbReference>
<protein>
    <submittedName>
        <fullName evidence="5">AraC-like DNA-binding protein</fullName>
    </submittedName>
</protein>
<comment type="caution">
    <text evidence="5">The sequence shown here is derived from an EMBL/GenBank/DDBJ whole genome shotgun (WGS) entry which is preliminary data.</text>
</comment>
<dbReference type="CDD" id="cd06986">
    <property type="entry name" value="cupin_MmsR-like_N"/>
    <property type="match status" value="1"/>
</dbReference>
<keyword evidence="6" id="KW-1185">Reference proteome</keyword>
<dbReference type="SMART" id="SM00342">
    <property type="entry name" value="HTH_ARAC"/>
    <property type="match status" value="1"/>
</dbReference>
<dbReference type="Pfam" id="PF02311">
    <property type="entry name" value="AraC_binding"/>
    <property type="match status" value="1"/>
</dbReference>